<dbReference type="InterPro" id="IPR023090">
    <property type="entry name" value="UPF0702_alpha/beta_dom_sf"/>
</dbReference>
<evidence type="ECO:0000313" key="10">
    <source>
        <dbReference type="Proteomes" id="UP000005707"/>
    </source>
</evidence>
<name>U2FJN2_9MOLU</name>
<dbReference type="PANTHER" id="PTHR34582:SF7">
    <property type="entry name" value="UPF0702 TRANSMEMBRANE PROTEIN YDFS"/>
    <property type="match status" value="1"/>
</dbReference>
<evidence type="ECO:0000313" key="9">
    <source>
        <dbReference type="EMBL" id="ERJ13015.1"/>
    </source>
</evidence>
<dbReference type="EMBL" id="AFNU02000002">
    <property type="protein sequence ID" value="ERJ13015.1"/>
    <property type="molecule type" value="Genomic_DNA"/>
</dbReference>
<evidence type="ECO:0000256" key="1">
    <source>
        <dbReference type="ARBA" id="ARBA00004651"/>
    </source>
</evidence>
<accession>U2FJN2</accession>
<evidence type="ECO:0000256" key="3">
    <source>
        <dbReference type="ARBA" id="ARBA00022475"/>
    </source>
</evidence>
<evidence type="ECO:0000256" key="2">
    <source>
        <dbReference type="ARBA" id="ARBA00006448"/>
    </source>
</evidence>
<keyword evidence="10" id="KW-1185">Reference proteome</keyword>
<dbReference type="Pfam" id="PF04239">
    <property type="entry name" value="DUF421"/>
    <property type="match status" value="1"/>
</dbReference>
<dbReference type="PANTHER" id="PTHR34582">
    <property type="entry name" value="UPF0702 TRANSMEMBRANE PROTEIN YCAP"/>
    <property type="match status" value="1"/>
</dbReference>
<dbReference type="InterPro" id="IPR007353">
    <property type="entry name" value="DUF421"/>
</dbReference>
<comment type="caution">
    <text evidence="9">The sequence shown here is derived from an EMBL/GenBank/DDBJ whole genome shotgun (WGS) entry which is preliminary data.</text>
</comment>
<feature type="domain" description="YetF C-terminal" evidence="8">
    <location>
        <begin position="32"/>
        <end position="94"/>
    </location>
</feature>
<sequence>MGHCILITKKKKTKMKGLINLKRRKRKMAYYNPNPNELIVDGRILNDNMEEYGLDTDWIYGELRKKNIDNIKDVSYGQIQSNGELNITVRKKERNHEEDNALIEHLRSKYK</sequence>
<feature type="region of interest" description="Disordered" evidence="7">
    <location>
        <begin position="91"/>
        <end position="111"/>
    </location>
</feature>
<dbReference type="Proteomes" id="UP000005707">
    <property type="component" value="Unassembled WGS sequence"/>
</dbReference>
<dbReference type="InParanoid" id="U2FJN2"/>
<proteinExistence type="inferred from homology"/>
<protein>
    <submittedName>
        <fullName evidence="9">Membrane protein YKJA BACSU</fullName>
    </submittedName>
</protein>
<reference evidence="9 10" key="2">
    <citation type="journal article" date="2013" name="PLoS ONE">
        <title>INDIGO - INtegrated Data Warehouse of MIcrobial GenOmes with Examples from the Red Sea Extremophiles.</title>
        <authorList>
            <person name="Alam I."/>
            <person name="Antunes A."/>
            <person name="Kamau A.A."/>
            <person name="Ba Alawi W."/>
            <person name="Kalkatawi M."/>
            <person name="Stingl U."/>
            <person name="Bajic V.B."/>
        </authorList>
    </citation>
    <scope>NUCLEOTIDE SEQUENCE [LARGE SCALE GENOMIC DNA]</scope>
    <source>
        <strain evidence="9 10">SSD-17B</strain>
    </source>
</reference>
<comment type="subcellular location">
    <subcellularLocation>
        <location evidence="1">Cell membrane</location>
        <topology evidence="1">Multi-pass membrane protein</topology>
    </subcellularLocation>
</comment>
<reference evidence="9 10" key="1">
    <citation type="journal article" date="2011" name="J. Bacteriol.">
        <title>Genome sequence of Haloplasma contractile, an unusual contractile bacterium from a deep-sea anoxic brine lake.</title>
        <authorList>
            <person name="Antunes A."/>
            <person name="Alam I."/>
            <person name="El Dorry H."/>
            <person name="Siam R."/>
            <person name="Robertson A."/>
            <person name="Bajic V.B."/>
            <person name="Stingl U."/>
        </authorList>
    </citation>
    <scope>NUCLEOTIDE SEQUENCE [LARGE SCALE GENOMIC DNA]</scope>
    <source>
        <strain evidence="9 10">SSD-17B</strain>
    </source>
</reference>
<organism evidence="9 10">
    <name type="scientific">Haloplasma contractile SSD-17B</name>
    <dbReference type="NCBI Taxonomy" id="1033810"/>
    <lineage>
        <taxon>Bacteria</taxon>
        <taxon>Bacillati</taxon>
        <taxon>Mycoplasmatota</taxon>
        <taxon>Mollicutes</taxon>
        <taxon>Haloplasmatales</taxon>
        <taxon>Haloplasmataceae</taxon>
        <taxon>Haloplasma</taxon>
    </lineage>
</organism>
<dbReference type="Gene3D" id="3.30.240.20">
    <property type="entry name" value="bsu07140 like domains"/>
    <property type="match status" value="1"/>
</dbReference>
<comment type="similarity">
    <text evidence="2">Belongs to the UPF0702 family.</text>
</comment>
<evidence type="ECO:0000256" key="7">
    <source>
        <dbReference type="SAM" id="MobiDB-lite"/>
    </source>
</evidence>
<gene>
    <name evidence="9" type="ORF">HLPCO_000619</name>
</gene>
<feature type="compositionally biased region" description="Basic and acidic residues" evidence="7">
    <location>
        <begin position="94"/>
        <end position="111"/>
    </location>
</feature>
<keyword evidence="6" id="KW-0472">Membrane</keyword>
<dbReference type="eggNOG" id="COG2323">
    <property type="taxonomic scope" value="Bacteria"/>
</dbReference>
<evidence type="ECO:0000256" key="5">
    <source>
        <dbReference type="ARBA" id="ARBA00022989"/>
    </source>
</evidence>
<keyword evidence="4" id="KW-0812">Transmembrane</keyword>
<evidence type="ECO:0000256" key="6">
    <source>
        <dbReference type="ARBA" id="ARBA00023136"/>
    </source>
</evidence>
<keyword evidence="5" id="KW-1133">Transmembrane helix</keyword>
<dbReference type="AlphaFoldDB" id="U2FJN2"/>
<evidence type="ECO:0000256" key="4">
    <source>
        <dbReference type="ARBA" id="ARBA00022692"/>
    </source>
</evidence>
<keyword evidence="3" id="KW-1003">Cell membrane</keyword>
<dbReference type="GO" id="GO:0005886">
    <property type="term" value="C:plasma membrane"/>
    <property type="evidence" value="ECO:0007669"/>
    <property type="project" value="UniProtKB-SubCell"/>
</dbReference>
<evidence type="ECO:0000259" key="8">
    <source>
        <dbReference type="Pfam" id="PF04239"/>
    </source>
</evidence>